<dbReference type="Pfam" id="PF13338">
    <property type="entry name" value="AbiEi_4"/>
    <property type="match status" value="1"/>
</dbReference>
<dbReference type="RefSeq" id="WP_179430353.1">
    <property type="nucleotide sequence ID" value="NZ_BAABLC010000003.1"/>
</dbReference>
<keyword evidence="3" id="KW-0255">Endonuclease</keyword>
<dbReference type="Pfam" id="PF04480">
    <property type="entry name" value="DUF559"/>
    <property type="match status" value="1"/>
</dbReference>
<dbReference type="AlphaFoldDB" id="A0A7Y9ESQ9"/>
<name>A0A7Y9ESQ9_9MICO</name>
<dbReference type="GO" id="GO:0004519">
    <property type="term" value="F:endonuclease activity"/>
    <property type="evidence" value="ECO:0007669"/>
    <property type="project" value="UniProtKB-KW"/>
</dbReference>
<keyword evidence="4" id="KW-1185">Reference proteome</keyword>
<keyword evidence="3" id="KW-0378">Hydrolase</keyword>
<dbReference type="Gene3D" id="3.40.960.10">
    <property type="entry name" value="VSR Endonuclease"/>
    <property type="match status" value="1"/>
</dbReference>
<evidence type="ECO:0000313" key="3">
    <source>
        <dbReference type="EMBL" id="NYD53086.1"/>
    </source>
</evidence>
<accession>A0A7Y9ESQ9</accession>
<feature type="domain" description="DUF559" evidence="1">
    <location>
        <begin position="186"/>
        <end position="271"/>
    </location>
</feature>
<reference evidence="3 4" key="1">
    <citation type="submission" date="2020-07" db="EMBL/GenBank/DDBJ databases">
        <title>Sequencing the genomes of 1000 actinobacteria strains.</title>
        <authorList>
            <person name="Klenk H.-P."/>
        </authorList>
    </citation>
    <scope>NUCLEOTIDE SEQUENCE [LARGE SCALE GENOMIC DNA]</scope>
    <source>
        <strain evidence="3 4">DSM 22185</strain>
    </source>
</reference>
<dbReference type="Proteomes" id="UP000552045">
    <property type="component" value="Unassembled WGS sequence"/>
</dbReference>
<feature type="domain" description="AbiEi antitoxin N-terminal" evidence="2">
    <location>
        <begin position="8"/>
        <end position="48"/>
    </location>
</feature>
<dbReference type="InterPro" id="IPR007569">
    <property type="entry name" value="DUF559"/>
</dbReference>
<comment type="caution">
    <text evidence="3">The sequence shown here is derived from an EMBL/GenBank/DDBJ whole genome shotgun (WGS) entry which is preliminary data.</text>
</comment>
<dbReference type="InterPro" id="IPR025159">
    <property type="entry name" value="AbiEi_N"/>
</dbReference>
<protein>
    <submittedName>
        <fullName evidence="3">Very-short-patch-repair endonuclease</fullName>
    </submittedName>
</protein>
<proteinExistence type="predicted"/>
<dbReference type="InterPro" id="IPR011335">
    <property type="entry name" value="Restrct_endonuc-II-like"/>
</dbReference>
<dbReference type="SUPFAM" id="SSF52980">
    <property type="entry name" value="Restriction endonuclease-like"/>
    <property type="match status" value="1"/>
</dbReference>
<dbReference type="EMBL" id="JACCBH010000001">
    <property type="protein sequence ID" value="NYD53086.1"/>
    <property type="molecule type" value="Genomic_DNA"/>
</dbReference>
<evidence type="ECO:0000259" key="2">
    <source>
        <dbReference type="Pfam" id="PF13338"/>
    </source>
</evidence>
<organism evidence="3 4">
    <name type="scientific">Microbacterium pseudoresistens</name>
    <dbReference type="NCBI Taxonomy" id="640634"/>
    <lineage>
        <taxon>Bacteria</taxon>
        <taxon>Bacillati</taxon>
        <taxon>Actinomycetota</taxon>
        <taxon>Actinomycetes</taxon>
        <taxon>Micrococcales</taxon>
        <taxon>Microbacteriaceae</taxon>
        <taxon>Microbacterium</taxon>
    </lineage>
</organism>
<evidence type="ECO:0000313" key="4">
    <source>
        <dbReference type="Proteomes" id="UP000552045"/>
    </source>
</evidence>
<keyword evidence="3" id="KW-0540">Nuclease</keyword>
<sequence>MLSASDTIRRLGGLARGADLQRIGFDRAALSRLVASGQIERLRPGVFGVAPISPAVRAATMHGGALTCVSVLRAHGVWTLPADDGPHVWLGAGRHGHPHDGCSCTPHYYRGRPPLGTATIPTALLHLRRCAGDEAFFAALESTRAKRLLNRTAVARIRSALPANARWLVDLSRSDSGSGLESLLRLRMHVLGIRLDCQVPIAGVGRVDFVIEKRLIIEADGQENHAGPDKRHKDLVRDAAASALGYETLHFDYAQIVHDWPTVQRSILAALHRGQTF</sequence>
<evidence type="ECO:0000259" key="1">
    <source>
        <dbReference type="Pfam" id="PF04480"/>
    </source>
</evidence>
<gene>
    <name evidence="3" type="ORF">BKA02_000141</name>
</gene>